<evidence type="ECO:0000259" key="1">
    <source>
        <dbReference type="Pfam" id="PF07969"/>
    </source>
</evidence>
<feature type="domain" description="Amidohydrolase 3" evidence="1">
    <location>
        <begin position="47"/>
        <end position="547"/>
    </location>
</feature>
<comment type="caution">
    <text evidence="2">The sequence shown here is derived from an EMBL/GenBank/DDBJ whole genome shotgun (WGS) entry which is preliminary data.</text>
</comment>
<proteinExistence type="predicted"/>
<reference evidence="3" key="1">
    <citation type="journal article" date="2019" name="Int. J. Syst. Evol. Microbiol.">
        <title>The Global Catalogue of Microorganisms (GCM) 10K type strain sequencing project: providing services to taxonomists for standard genome sequencing and annotation.</title>
        <authorList>
            <consortium name="The Broad Institute Genomics Platform"/>
            <consortium name="The Broad Institute Genome Sequencing Center for Infectious Disease"/>
            <person name="Wu L."/>
            <person name="Ma J."/>
        </authorList>
    </citation>
    <scope>NUCLEOTIDE SEQUENCE [LARGE SCALE GENOMIC DNA]</scope>
    <source>
        <strain evidence="3">KCTC 42984</strain>
    </source>
</reference>
<sequence length="565" mass="60557">MSDPAFDLVIRGGTVIDGTGAPAREADVAIAGGRIAAIGPVAGAGREEIDARGRIVTPGFVDIHSHYDGHVTWADHLDPSSPHGVTTVVTGNCGVGFAPCRPEDRERLITLMEGVEDIPEPVLAAGLPWCWESFPQYMDFIASRRFDMDVAVQVPHAPLRVHAMGERAARREAATDHDIAAMRALAAEALAAGAIGFSTSRSLNHRGSDGELTPSYDAGARELVAIAGALKDAGRGVWQMICDLEDEEGDFALIRQVAAASGRPLSLSLMQYPHDPQRWRRVLDRIEQANADGLAIRAQVCGRPVGQFYGLDFSRHPFAFCDAYREVAALPLPQRLAALRDPARRARILGEFPGTQPPPGRQHHTNFANIFECADLPDYEPAPDESLGARAALMGVAPQVLAYDLITRGHGETVFYNPVVNFAGNSIAAVRAMLASPHAVLGLGDGGAHCGFICDASLPTHMLTRWARSGEFPLERIVQRLTSQTAQAVGLTDRGVLRVGARADANVIDYANLKLPRPFMVPDLPLGGARIAQDPAGYDATLVAGVITRREGRATGQLPGRLIRH</sequence>
<dbReference type="InterPro" id="IPR050378">
    <property type="entry name" value="Metallo-dep_Hydrolases_sf"/>
</dbReference>
<dbReference type="SUPFAM" id="SSF51338">
    <property type="entry name" value="Composite domain of metallo-dependent hydrolases"/>
    <property type="match status" value="2"/>
</dbReference>
<name>A0ABV7IQM0_9SPHN</name>
<dbReference type="PANTHER" id="PTHR11647:SF1">
    <property type="entry name" value="COLLAPSIN RESPONSE MEDIATOR PROTEIN"/>
    <property type="match status" value="1"/>
</dbReference>
<dbReference type="EMBL" id="JBHRTQ010000010">
    <property type="protein sequence ID" value="MFC3174965.1"/>
    <property type="molecule type" value="Genomic_DNA"/>
</dbReference>
<dbReference type="PANTHER" id="PTHR11647">
    <property type="entry name" value="HYDRANTOINASE/DIHYDROPYRIMIDINASE FAMILY MEMBER"/>
    <property type="match status" value="1"/>
</dbReference>
<dbReference type="InterPro" id="IPR032466">
    <property type="entry name" value="Metal_Hydrolase"/>
</dbReference>
<evidence type="ECO:0000313" key="2">
    <source>
        <dbReference type="EMBL" id="MFC3174965.1"/>
    </source>
</evidence>
<dbReference type="Pfam" id="PF07969">
    <property type="entry name" value="Amidohydro_3"/>
    <property type="match status" value="1"/>
</dbReference>
<dbReference type="InterPro" id="IPR013108">
    <property type="entry name" value="Amidohydro_3"/>
</dbReference>
<evidence type="ECO:0000313" key="3">
    <source>
        <dbReference type="Proteomes" id="UP001595604"/>
    </source>
</evidence>
<dbReference type="SUPFAM" id="SSF51556">
    <property type="entry name" value="Metallo-dependent hydrolases"/>
    <property type="match status" value="1"/>
</dbReference>
<protein>
    <submittedName>
        <fullName evidence="2">Amidohydrolase family protein</fullName>
    </submittedName>
</protein>
<accession>A0ABV7IQM0</accession>
<gene>
    <name evidence="2" type="ORF">ACFOD9_11965</name>
</gene>
<keyword evidence="3" id="KW-1185">Reference proteome</keyword>
<dbReference type="Proteomes" id="UP001595604">
    <property type="component" value="Unassembled WGS sequence"/>
</dbReference>
<organism evidence="2 3">
    <name type="scientific">Novosphingobium bradum</name>
    <dbReference type="NCBI Taxonomy" id="1737444"/>
    <lineage>
        <taxon>Bacteria</taxon>
        <taxon>Pseudomonadati</taxon>
        <taxon>Pseudomonadota</taxon>
        <taxon>Alphaproteobacteria</taxon>
        <taxon>Sphingomonadales</taxon>
        <taxon>Sphingomonadaceae</taxon>
        <taxon>Novosphingobium</taxon>
    </lineage>
</organism>
<dbReference type="InterPro" id="IPR011059">
    <property type="entry name" value="Metal-dep_hydrolase_composite"/>
</dbReference>
<dbReference type="RefSeq" id="WP_379510342.1">
    <property type="nucleotide sequence ID" value="NZ_JBHRTQ010000010.1"/>
</dbReference>
<dbReference type="Gene3D" id="3.20.20.140">
    <property type="entry name" value="Metal-dependent hydrolases"/>
    <property type="match status" value="1"/>
</dbReference>